<dbReference type="KEGG" id="plig:NAG76_08575"/>
<name>A0A9J6ZJ46_9BACL</name>
<dbReference type="EMBL" id="CP097899">
    <property type="protein sequence ID" value="URN96251.1"/>
    <property type="molecule type" value="Genomic_DNA"/>
</dbReference>
<protein>
    <submittedName>
        <fullName evidence="1">Uncharacterized protein</fullName>
    </submittedName>
</protein>
<gene>
    <name evidence="1" type="ORF">NAG76_08575</name>
</gene>
<proteinExistence type="predicted"/>
<evidence type="ECO:0000313" key="1">
    <source>
        <dbReference type="EMBL" id="URN96251.1"/>
    </source>
</evidence>
<organism evidence="1 2">
    <name type="scientific">Candidatus Pristimantibacillus lignocellulolyticus</name>
    <dbReference type="NCBI Taxonomy" id="2994561"/>
    <lineage>
        <taxon>Bacteria</taxon>
        <taxon>Bacillati</taxon>
        <taxon>Bacillota</taxon>
        <taxon>Bacilli</taxon>
        <taxon>Bacillales</taxon>
        <taxon>Paenibacillaceae</taxon>
        <taxon>Candidatus Pristimantibacillus</taxon>
    </lineage>
</organism>
<accession>A0A9J6ZJ46</accession>
<dbReference type="Proteomes" id="UP001056756">
    <property type="component" value="Chromosome"/>
</dbReference>
<sequence>MKKIIIIGSGFFILLLLFVSAVFLIGQLSLDSSSIYKRIHSSIFERVDVEKLYEETPYIFEAGKELIMHDSVSSHEELITLDEFYTDTPFIQEANEGDGGIIKNRYVTVFPYDFQINLSSYNYTSELKIVAKENIRVAVLGEIESDSGDTESYFDVNLLIDDISYGIYRFKTGVWGYSDWTNIPEGMLKLELYNPDEKGNSRIIGFGAIFTGD</sequence>
<dbReference type="AlphaFoldDB" id="A0A9J6ZJ46"/>
<reference evidence="1" key="1">
    <citation type="submission" date="2022-05" db="EMBL/GenBank/DDBJ databases">
        <title>Novel bacterial taxa in a minimal lignocellulolytic consortium and its capacity to transform plastics disclosed by genome-resolved metagenomics.</title>
        <authorList>
            <person name="Rodriguez C.A.D."/>
            <person name="Diaz-Garcia L."/>
            <person name="Herrera K."/>
            <person name="Tarazona N.A."/>
            <person name="Sproer C."/>
            <person name="Overmann J."/>
            <person name="Jimenez D.J."/>
        </authorList>
    </citation>
    <scope>NUCLEOTIDE SEQUENCE</scope>
    <source>
        <strain evidence="1">MAG5</strain>
    </source>
</reference>
<evidence type="ECO:0000313" key="2">
    <source>
        <dbReference type="Proteomes" id="UP001056756"/>
    </source>
</evidence>